<evidence type="ECO:0000256" key="2">
    <source>
        <dbReference type="ARBA" id="ARBA00022771"/>
    </source>
</evidence>
<dbReference type="InterPro" id="IPR007588">
    <property type="entry name" value="Znf_FLYWCH"/>
</dbReference>
<dbReference type="InterPro" id="IPR018289">
    <property type="entry name" value="MULE_transposase_dom"/>
</dbReference>
<keyword evidence="1" id="KW-0479">Metal-binding</keyword>
<dbReference type="Pfam" id="PF04500">
    <property type="entry name" value="FLYWCH"/>
    <property type="match status" value="1"/>
</dbReference>
<dbReference type="Pfam" id="PF10551">
    <property type="entry name" value="MULE"/>
    <property type="match status" value="1"/>
</dbReference>
<organism evidence="6 7">
    <name type="scientific">Macrosiphum euphorbiae</name>
    <name type="common">potato aphid</name>
    <dbReference type="NCBI Taxonomy" id="13131"/>
    <lineage>
        <taxon>Eukaryota</taxon>
        <taxon>Metazoa</taxon>
        <taxon>Ecdysozoa</taxon>
        <taxon>Arthropoda</taxon>
        <taxon>Hexapoda</taxon>
        <taxon>Insecta</taxon>
        <taxon>Pterygota</taxon>
        <taxon>Neoptera</taxon>
        <taxon>Paraneoptera</taxon>
        <taxon>Hemiptera</taxon>
        <taxon>Sternorrhyncha</taxon>
        <taxon>Aphidomorpha</taxon>
        <taxon>Aphidoidea</taxon>
        <taxon>Aphididae</taxon>
        <taxon>Macrosiphini</taxon>
        <taxon>Macrosiphum</taxon>
    </lineage>
</organism>
<comment type="caution">
    <text evidence="6">The sequence shown here is derived from an EMBL/GenBank/DDBJ whole genome shotgun (WGS) entry which is preliminary data.</text>
</comment>
<evidence type="ECO:0000313" key="6">
    <source>
        <dbReference type="EMBL" id="CAI6349123.1"/>
    </source>
</evidence>
<name>A0AAV0W155_9HEMI</name>
<evidence type="ECO:0008006" key="8">
    <source>
        <dbReference type="Google" id="ProtNLM"/>
    </source>
</evidence>
<evidence type="ECO:0000256" key="1">
    <source>
        <dbReference type="ARBA" id="ARBA00022723"/>
    </source>
</evidence>
<sequence>MPLQFIKSQRGHDLLIHDGFIHKRERTIGEKVIWRCNESKNCTGRAHTMQDSVIKYKEHKHVQNRAKIEVKKTINKMKENAITTIMPTRSLLAETSSKLPSEVAGQMPNPKCLKRTIQRVRNISEAVPANPQTLNFEIPDQFRLTLDGDNFLLYDSGDSDIYEDRILLFSTERNLNLLKDSEHWFSDGTFSSCPNLFYQFYTIHSVFHSDIIPLVYVLLPDKKEITYIKLFQALKSLKPDLCPKSFMVDFEKAVMNAIKNEFPHTKIHGCFFHLSQAVWRQIQHHGLAKQYSDDVKFSLEVRKLAALAFVPVDKVIESFELLLESTYYIENEQMLSPLITYFEGTWIGILDRRGNRRPPLFSIEIWNCYDRLQESLPRTNNKIEGWHNGFSAMISHTRPIIWKFIESIKKEESLNKMIIEQIIAGHVPCKKKNIMIHLLD</sequence>
<evidence type="ECO:0000259" key="4">
    <source>
        <dbReference type="Pfam" id="PF04500"/>
    </source>
</evidence>
<dbReference type="PANTHER" id="PTHR47160:SF10">
    <property type="entry name" value="MULE TRANSPOSASE DOMAIN-CONTAINING PROTEIN"/>
    <property type="match status" value="1"/>
</dbReference>
<dbReference type="Gene3D" id="2.20.25.240">
    <property type="match status" value="1"/>
</dbReference>
<feature type="domain" description="FLYWCH-type" evidence="4">
    <location>
        <begin position="5"/>
        <end position="61"/>
    </location>
</feature>
<reference evidence="6 7" key="1">
    <citation type="submission" date="2023-01" db="EMBL/GenBank/DDBJ databases">
        <authorList>
            <person name="Whitehead M."/>
        </authorList>
    </citation>
    <scope>NUCLEOTIDE SEQUENCE [LARGE SCALE GENOMIC DNA]</scope>
</reference>
<dbReference type="Proteomes" id="UP001160148">
    <property type="component" value="Unassembled WGS sequence"/>
</dbReference>
<evidence type="ECO:0000256" key="3">
    <source>
        <dbReference type="ARBA" id="ARBA00022833"/>
    </source>
</evidence>
<gene>
    <name evidence="6" type="ORF">MEUPH1_LOCUS5723</name>
</gene>
<dbReference type="GO" id="GO:0008270">
    <property type="term" value="F:zinc ion binding"/>
    <property type="evidence" value="ECO:0007669"/>
    <property type="project" value="UniProtKB-KW"/>
</dbReference>
<dbReference type="EMBL" id="CARXXK010000001">
    <property type="protein sequence ID" value="CAI6349123.1"/>
    <property type="molecule type" value="Genomic_DNA"/>
</dbReference>
<evidence type="ECO:0000259" key="5">
    <source>
        <dbReference type="Pfam" id="PF10551"/>
    </source>
</evidence>
<feature type="domain" description="MULE transposase" evidence="5">
    <location>
        <begin position="184"/>
        <end position="276"/>
    </location>
</feature>
<evidence type="ECO:0000313" key="7">
    <source>
        <dbReference type="Proteomes" id="UP001160148"/>
    </source>
</evidence>
<proteinExistence type="predicted"/>
<keyword evidence="7" id="KW-1185">Reference proteome</keyword>
<protein>
    <recommendedName>
        <fullName evidence="8">MULE transposase domain-containing protein</fullName>
    </recommendedName>
</protein>
<dbReference type="PANTHER" id="PTHR47160">
    <property type="entry name" value="PUTATIVE-RELATED"/>
    <property type="match status" value="1"/>
</dbReference>
<keyword evidence="3" id="KW-0862">Zinc</keyword>
<dbReference type="AlphaFoldDB" id="A0AAV0W155"/>
<keyword evidence="2" id="KW-0863">Zinc-finger</keyword>
<accession>A0AAV0W155</accession>